<dbReference type="SUPFAM" id="SSF81383">
    <property type="entry name" value="F-box domain"/>
    <property type="match status" value="1"/>
</dbReference>
<dbReference type="Pfam" id="PF12937">
    <property type="entry name" value="F-box-like"/>
    <property type="match status" value="1"/>
</dbReference>
<feature type="compositionally biased region" description="Low complexity" evidence="1">
    <location>
        <begin position="861"/>
        <end position="873"/>
    </location>
</feature>
<feature type="region of interest" description="Disordered" evidence="1">
    <location>
        <begin position="27"/>
        <end position="46"/>
    </location>
</feature>
<keyword evidence="4" id="KW-1185">Reference proteome</keyword>
<dbReference type="EMBL" id="JACEFO010002268">
    <property type="protein sequence ID" value="KAF8670052.1"/>
    <property type="molecule type" value="Genomic_DNA"/>
</dbReference>
<feature type="region of interest" description="Disordered" evidence="1">
    <location>
        <begin position="165"/>
        <end position="184"/>
    </location>
</feature>
<protein>
    <recommendedName>
        <fullName evidence="2">F-box domain-containing protein</fullName>
    </recommendedName>
</protein>
<accession>A0A835ATS5</accession>
<dbReference type="AlphaFoldDB" id="A0A835ATS5"/>
<gene>
    <name evidence="3" type="ORF">HU200_051243</name>
</gene>
<dbReference type="Gene3D" id="1.20.1280.50">
    <property type="match status" value="1"/>
</dbReference>
<name>A0A835ATS5_9POAL</name>
<reference evidence="3" key="1">
    <citation type="submission" date="2020-07" db="EMBL/GenBank/DDBJ databases">
        <title>Genome sequence and genetic diversity analysis of an under-domesticated orphan crop, white fonio (Digitaria exilis).</title>
        <authorList>
            <person name="Bennetzen J.L."/>
            <person name="Chen S."/>
            <person name="Ma X."/>
            <person name="Wang X."/>
            <person name="Yssel A.E.J."/>
            <person name="Chaluvadi S.R."/>
            <person name="Johnson M."/>
            <person name="Gangashetty P."/>
            <person name="Hamidou F."/>
            <person name="Sanogo M.D."/>
            <person name="Zwaenepoel A."/>
            <person name="Wallace J."/>
            <person name="Van De Peer Y."/>
            <person name="Van Deynze A."/>
        </authorList>
    </citation>
    <scope>NUCLEOTIDE SEQUENCE</scope>
    <source>
        <tissue evidence="3">Leaves</tissue>
    </source>
</reference>
<dbReference type="InterPro" id="IPR001810">
    <property type="entry name" value="F-box_dom"/>
</dbReference>
<dbReference type="Proteomes" id="UP000636709">
    <property type="component" value="Unassembled WGS sequence"/>
</dbReference>
<evidence type="ECO:0000313" key="4">
    <source>
        <dbReference type="Proteomes" id="UP000636709"/>
    </source>
</evidence>
<proteinExistence type="predicted"/>
<feature type="region of interest" description="Disordered" evidence="1">
    <location>
        <begin position="861"/>
        <end position="882"/>
    </location>
</feature>
<feature type="compositionally biased region" description="Low complexity" evidence="1">
    <location>
        <begin position="175"/>
        <end position="184"/>
    </location>
</feature>
<evidence type="ECO:0000259" key="2">
    <source>
        <dbReference type="SMART" id="SM00256"/>
    </source>
</evidence>
<feature type="compositionally biased region" description="Low complexity" evidence="1">
    <location>
        <begin position="35"/>
        <end position="46"/>
    </location>
</feature>
<evidence type="ECO:0000313" key="3">
    <source>
        <dbReference type="EMBL" id="KAF8670052.1"/>
    </source>
</evidence>
<sequence length="882" mass="97103">MTPALALSVLSRSLSDAWVPLVGAPAKPFRPSPSSPTSLSRPSPPHLSFSSLNLFSSSRRQVGPGCHPQQDSTESVLHPRRRPFLRGMHAKDPLLALPSSLRSAAAKSSSPEQSYRRRLSLRFAAMEPRAPVQPISVVLPPQVELAAVKVEPALPQLRFRPLQMTSAHGEHSNGTSSSFSFVPSTQSQSQVTKLPASKAQTRARIQAALPLWAYIRHRPESLDPRNPNPSFHYLALSLSPCVDVLCRRWPSHRRVSRAVSNPQNRFPIFPACSHALSALDCINSDEAPPCAPPRIACLWSPASLLDGVERPKFDGAFVKSVDGPSNQSVMIEDQREIEQIPSAACPVVVLADIHSARPSPPAIRPGKSLETATRQRAGVALGFAGNTSSTQWLAVKKSEITQQRGVPARLQKNITVIPAGSPSYIPLEPSDCRLSQQLRRRRRRSVCVSISSSENRELEKESKGRAAVSIFPFLHCPLSRDNLGFSVPLLPVQEYHRLLLIRRRVAPPPFDQSSFLPPEPKVLRSALKVLRFEEKRQDDAAGAASPRLVTGAVFLVRRRGGRPRRERLARPRRADDDGTPLTDELLLTIFAGVPDIKDLVRCAFTCRRWRRLVSSEAAYICRTPRQPPGRFVGPLALGFFHRQEGAAAARGSQWPRGTAFSSSTSGAGSMTGHSGYACATPCKDGLGHYACTVLTADDRDEKTVEPPRSSSYFRLVMIYTRRDSTAFRSYSEEAKVTDARLGKKQMGLTHSGVVHRGGRLVYWFAKNVVFVLCLETLGSAVFGHLTLGTANLRVSIRITTCTDRRWWDKRCVYVSGCQVRSSEEYEEIKSPVDSPFIPLPPQFHISLSLFLSIYRPLPFGSSPSPDSTSPPSSRFGSRDNAT</sequence>
<dbReference type="PANTHER" id="PTHR36140">
    <property type="entry name" value="F-BOX DOMAIN-CONTAINING PROTEIN-RELATED"/>
    <property type="match status" value="1"/>
</dbReference>
<feature type="domain" description="F-box" evidence="2">
    <location>
        <begin position="581"/>
        <end position="622"/>
    </location>
</feature>
<dbReference type="InterPro" id="IPR036047">
    <property type="entry name" value="F-box-like_dom_sf"/>
</dbReference>
<dbReference type="SMART" id="SM00256">
    <property type="entry name" value="FBOX"/>
    <property type="match status" value="1"/>
</dbReference>
<comment type="caution">
    <text evidence="3">The sequence shown here is derived from an EMBL/GenBank/DDBJ whole genome shotgun (WGS) entry which is preliminary data.</text>
</comment>
<evidence type="ECO:0000256" key="1">
    <source>
        <dbReference type="SAM" id="MobiDB-lite"/>
    </source>
</evidence>
<organism evidence="3 4">
    <name type="scientific">Digitaria exilis</name>
    <dbReference type="NCBI Taxonomy" id="1010633"/>
    <lineage>
        <taxon>Eukaryota</taxon>
        <taxon>Viridiplantae</taxon>
        <taxon>Streptophyta</taxon>
        <taxon>Embryophyta</taxon>
        <taxon>Tracheophyta</taxon>
        <taxon>Spermatophyta</taxon>
        <taxon>Magnoliopsida</taxon>
        <taxon>Liliopsida</taxon>
        <taxon>Poales</taxon>
        <taxon>Poaceae</taxon>
        <taxon>PACMAD clade</taxon>
        <taxon>Panicoideae</taxon>
        <taxon>Panicodae</taxon>
        <taxon>Paniceae</taxon>
        <taxon>Anthephorinae</taxon>
        <taxon>Digitaria</taxon>
    </lineage>
</organism>